<gene>
    <name evidence="1" type="ORF">SAMN04487885_1158</name>
</gene>
<accession>A0A1I2MPG7</accession>
<protein>
    <submittedName>
        <fullName evidence="1">Uncharacterized protein</fullName>
    </submittedName>
</protein>
<organism evidence="1 2">
    <name type="scientific">Clostridium cadaveris</name>
    <dbReference type="NCBI Taxonomy" id="1529"/>
    <lineage>
        <taxon>Bacteria</taxon>
        <taxon>Bacillati</taxon>
        <taxon>Bacillota</taxon>
        <taxon>Clostridia</taxon>
        <taxon>Eubacteriales</taxon>
        <taxon>Clostridiaceae</taxon>
        <taxon>Clostridium</taxon>
    </lineage>
</organism>
<name>A0A1I2MPG7_9CLOT</name>
<keyword evidence="2" id="KW-1185">Reference proteome</keyword>
<dbReference type="AlphaFoldDB" id="A0A1I2MPG7"/>
<dbReference type="Proteomes" id="UP000182135">
    <property type="component" value="Unassembled WGS sequence"/>
</dbReference>
<dbReference type="STRING" id="1529.SAMN04487885_1158"/>
<dbReference type="RefSeq" id="WP_268254225.1">
    <property type="nucleotide sequence ID" value="NZ_CP076620.1"/>
</dbReference>
<evidence type="ECO:0000313" key="2">
    <source>
        <dbReference type="Proteomes" id="UP000182135"/>
    </source>
</evidence>
<proteinExistence type="predicted"/>
<dbReference type="GeneID" id="90546589"/>
<reference evidence="1 2" key="1">
    <citation type="submission" date="2016-10" db="EMBL/GenBank/DDBJ databases">
        <authorList>
            <person name="de Groot N.N."/>
        </authorList>
    </citation>
    <scope>NUCLEOTIDE SEQUENCE [LARGE SCALE GENOMIC DNA]</scope>
    <source>
        <strain evidence="1 2">NLAE-zl-G419</strain>
    </source>
</reference>
<evidence type="ECO:0000313" key="1">
    <source>
        <dbReference type="EMBL" id="SFF91021.1"/>
    </source>
</evidence>
<sequence length="43" mass="5088">MADSNRVIINKKLLKKYLSEDEELAKSLSRFIDNSINRLYSRD</sequence>
<dbReference type="EMBL" id="FOOE01000015">
    <property type="protein sequence ID" value="SFF91021.1"/>
    <property type="molecule type" value="Genomic_DNA"/>
</dbReference>